<sequence length="133" mass="14618">MVTSFFLAPQVSASRTSQNVENRVENVVILHTNDLHGHLLSEGKKGGSAYIASIVDNERDHHPGRVLLLDAGDIVDGAPIGDLFNGRSVVDVMNHIGYDAMTVGNHELGKYGRRDNRNVIPVENNYRKYLAVP</sequence>
<dbReference type="InterPro" id="IPR006146">
    <property type="entry name" value="5'-Nucleotdase_CS"/>
</dbReference>
<dbReference type="InterPro" id="IPR004843">
    <property type="entry name" value="Calcineurin-like_PHP"/>
</dbReference>
<evidence type="ECO:0000313" key="3">
    <source>
        <dbReference type="Proteomes" id="UP000070504"/>
    </source>
</evidence>
<dbReference type="PATRIC" id="fig|1698283.3.peg.20"/>
<organism evidence="2 3">
    <name type="scientific">candidate division MSBL1 archaeon SCGC-AAA382K21</name>
    <dbReference type="NCBI Taxonomy" id="1698283"/>
    <lineage>
        <taxon>Archaea</taxon>
        <taxon>Methanobacteriati</taxon>
        <taxon>Methanobacteriota</taxon>
        <taxon>candidate division MSBL1</taxon>
    </lineage>
</organism>
<proteinExistence type="predicted"/>
<evidence type="ECO:0000313" key="2">
    <source>
        <dbReference type="EMBL" id="KXB07114.1"/>
    </source>
</evidence>
<name>A0A133VKZ3_9EURY</name>
<evidence type="ECO:0000259" key="1">
    <source>
        <dbReference type="Pfam" id="PF00149"/>
    </source>
</evidence>
<dbReference type="GO" id="GO:0016788">
    <property type="term" value="F:hydrolase activity, acting on ester bonds"/>
    <property type="evidence" value="ECO:0007669"/>
    <property type="project" value="InterPro"/>
</dbReference>
<reference evidence="2 3" key="1">
    <citation type="journal article" date="2016" name="Sci. Rep.">
        <title>Metabolic traits of an uncultured archaeal lineage -MSBL1- from brine pools of the Red Sea.</title>
        <authorList>
            <person name="Mwirichia R."/>
            <person name="Alam I."/>
            <person name="Rashid M."/>
            <person name="Vinu M."/>
            <person name="Ba-Alawi W."/>
            <person name="Anthony Kamau A."/>
            <person name="Kamanda Ngugi D."/>
            <person name="Goker M."/>
            <person name="Klenk H.P."/>
            <person name="Bajic V."/>
            <person name="Stingl U."/>
        </authorList>
    </citation>
    <scope>NUCLEOTIDE SEQUENCE [LARGE SCALE GENOMIC DNA]</scope>
    <source>
        <strain evidence="2">SCGC-AAA382K21</strain>
    </source>
</reference>
<dbReference type="PANTHER" id="PTHR11575:SF24">
    <property type="entry name" value="5'-NUCLEOTIDASE"/>
    <property type="match status" value="1"/>
</dbReference>
<dbReference type="Proteomes" id="UP000070504">
    <property type="component" value="Unassembled WGS sequence"/>
</dbReference>
<keyword evidence="3" id="KW-1185">Reference proteome</keyword>
<dbReference type="Gene3D" id="3.60.21.10">
    <property type="match status" value="1"/>
</dbReference>
<dbReference type="PANTHER" id="PTHR11575">
    <property type="entry name" value="5'-NUCLEOTIDASE-RELATED"/>
    <property type="match status" value="1"/>
</dbReference>
<comment type="caution">
    <text evidence="2">The sequence shown here is derived from an EMBL/GenBank/DDBJ whole genome shotgun (WGS) entry which is preliminary data.</text>
</comment>
<dbReference type="InterPro" id="IPR006179">
    <property type="entry name" value="5_nucleotidase/apyrase"/>
</dbReference>
<dbReference type="GO" id="GO:0009166">
    <property type="term" value="P:nucleotide catabolic process"/>
    <property type="evidence" value="ECO:0007669"/>
    <property type="project" value="InterPro"/>
</dbReference>
<dbReference type="Pfam" id="PF00149">
    <property type="entry name" value="Metallophos"/>
    <property type="match status" value="1"/>
</dbReference>
<dbReference type="SUPFAM" id="SSF56300">
    <property type="entry name" value="Metallo-dependent phosphatases"/>
    <property type="match status" value="1"/>
</dbReference>
<protein>
    <recommendedName>
        <fullName evidence="1">Calcineurin-like phosphoesterase domain-containing protein</fullName>
    </recommendedName>
</protein>
<dbReference type="PROSITE" id="PS00785">
    <property type="entry name" value="5_NUCLEOTIDASE_1"/>
    <property type="match status" value="1"/>
</dbReference>
<dbReference type="EMBL" id="LHYH01000011">
    <property type="protein sequence ID" value="KXB07114.1"/>
    <property type="molecule type" value="Genomic_DNA"/>
</dbReference>
<dbReference type="InterPro" id="IPR029052">
    <property type="entry name" value="Metallo-depent_PP-like"/>
</dbReference>
<dbReference type="GO" id="GO:0046872">
    <property type="term" value="F:metal ion binding"/>
    <property type="evidence" value="ECO:0007669"/>
    <property type="project" value="InterPro"/>
</dbReference>
<dbReference type="GO" id="GO:0000166">
    <property type="term" value="F:nucleotide binding"/>
    <property type="evidence" value="ECO:0007669"/>
    <property type="project" value="InterPro"/>
</dbReference>
<feature type="domain" description="Calcineurin-like phosphoesterase" evidence="1">
    <location>
        <begin position="29"/>
        <end position="116"/>
    </location>
</feature>
<accession>A0A133VKZ3</accession>
<dbReference type="AlphaFoldDB" id="A0A133VKZ3"/>
<gene>
    <name evidence="2" type="ORF">AKJ54_00720</name>
</gene>